<dbReference type="GO" id="GO:0003735">
    <property type="term" value="F:structural constituent of ribosome"/>
    <property type="evidence" value="ECO:0007669"/>
    <property type="project" value="InterPro"/>
</dbReference>
<name>A0A8C5JFR8_JUNHY</name>
<keyword evidence="6 7" id="KW-0687">Ribonucleoprotein</keyword>
<reference evidence="8" key="1">
    <citation type="submission" date="2025-08" db="UniProtKB">
        <authorList>
            <consortium name="Ensembl"/>
        </authorList>
    </citation>
    <scope>IDENTIFICATION</scope>
</reference>
<evidence type="ECO:0000256" key="7">
    <source>
        <dbReference type="RuleBase" id="RU000570"/>
    </source>
</evidence>
<dbReference type="Ensembl" id="ENSJHYT00000021535.1">
    <property type="protein sequence ID" value="ENSJHYP00000017827.1"/>
    <property type="gene ID" value="ENSJHYG00000013618.1"/>
</dbReference>
<keyword evidence="9" id="KW-1185">Reference proteome</keyword>
<sequence>FLNIIVLKTYNPLKHLAAATAAPLRSLCRSSLCSLATWGRAAGLPAGCPSWAPPLWRAPRGLLAVPPPPGPPPPAGLKTKTALRRRCKDCYIVRRRGRLYVCCKSNPRHKQRKG</sequence>
<dbReference type="PANTHER" id="PTHR46909">
    <property type="entry name" value="39S RIBOSOMAL PROTEIN L36, MITOCHONDRIAL"/>
    <property type="match status" value="1"/>
</dbReference>
<dbReference type="InterPro" id="IPR035977">
    <property type="entry name" value="Ribosomal_bL36_sp"/>
</dbReference>
<accession>A0A8C5JFR8</accession>
<dbReference type="Pfam" id="PF00444">
    <property type="entry name" value="Ribosomal_L36"/>
    <property type="match status" value="1"/>
</dbReference>
<dbReference type="SUPFAM" id="SSF57840">
    <property type="entry name" value="Ribosomal protein L36"/>
    <property type="match status" value="1"/>
</dbReference>
<comment type="similarity">
    <text evidence="2 7">Belongs to the bacterial ribosomal protein bL36 family.</text>
</comment>
<dbReference type="Proteomes" id="UP000694408">
    <property type="component" value="Unplaced"/>
</dbReference>
<dbReference type="InterPro" id="IPR000473">
    <property type="entry name" value="Ribosomal_bL36"/>
</dbReference>
<dbReference type="OMA" id="GCYLVKR"/>
<dbReference type="GO" id="GO:0006412">
    <property type="term" value="P:translation"/>
    <property type="evidence" value="ECO:0007669"/>
    <property type="project" value="InterPro"/>
</dbReference>
<evidence type="ECO:0000256" key="3">
    <source>
        <dbReference type="ARBA" id="ARBA00022946"/>
    </source>
</evidence>
<keyword evidence="4 7" id="KW-0689">Ribosomal protein</keyword>
<keyword evidence="3" id="KW-0809">Transit peptide</keyword>
<dbReference type="NCBIfam" id="TIGR01022">
    <property type="entry name" value="rpmJ_bact"/>
    <property type="match status" value="1"/>
</dbReference>
<keyword evidence="5" id="KW-0496">Mitochondrion</keyword>
<dbReference type="InterPro" id="IPR052143">
    <property type="entry name" value="Mitoribosomal_bL36m"/>
</dbReference>
<evidence type="ECO:0000256" key="2">
    <source>
        <dbReference type="ARBA" id="ARBA00007645"/>
    </source>
</evidence>
<dbReference type="AlphaFoldDB" id="A0A8C5JFR8"/>
<dbReference type="GO" id="GO:0005762">
    <property type="term" value="C:mitochondrial large ribosomal subunit"/>
    <property type="evidence" value="ECO:0007669"/>
    <property type="project" value="TreeGrafter"/>
</dbReference>
<reference evidence="8" key="2">
    <citation type="submission" date="2025-09" db="UniProtKB">
        <authorList>
            <consortium name="Ensembl"/>
        </authorList>
    </citation>
    <scope>IDENTIFICATION</scope>
</reference>
<comment type="subcellular location">
    <subcellularLocation>
        <location evidence="1">Mitochondrion</location>
    </subcellularLocation>
</comment>
<evidence type="ECO:0000256" key="1">
    <source>
        <dbReference type="ARBA" id="ARBA00004173"/>
    </source>
</evidence>
<evidence type="ECO:0000313" key="8">
    <source>
        <dbReference type="Ensembl" id="ENSJHYP00000017827.1"/>
    </source>
</evidence>
<organism evidence="8 9">
    <name type="scientific">Junco hyemalis</name>
    <name type="common">Dark-eyed junco</name>
    <dbReference type="NCBI Taxonomy" id="40217"/>
    <lineage>
        <taxon>Eukaryota</taxon>
        <taxon>Metazoa</taxon>
        <taxon>Chordata</taxon>
        <taxon>Craniata</taxon>
        <taxon>Vertebrata</taxon>
        <taxon>Euteleostomi</taxon>
        <taxon>Archelosauria</taxon>
        <taxon>Archosauria</taxon>
        <taxon>Dinosauria</taxon>
        <taxon>Saurischia</taxon>
        <taxon>Theropoda</taxon>
        <taxon>Coelurosauria</taxon>
        <taxon>Aves</taxon>
        <taxon>Neognathae</taxon>
        <taxon>Neoaves</taxon>
        <taxon>Telluraves</taxon>
        <taxon>Australaves</taxon>
        <taxon>Passeriformes</taxon>
        <taxon>Passerellidae</taxon>
        <taxon>Junco</taxon>
    </lineage>
</organism>
<dbReference type="PANTHER" id="PTHR46909:SF1">
    <property type="entry name" value="LARGE RIBOSOMAL SUBUNIT PROTEIN BL36M"/>
    <property type="match status" value="1"/>
</dbReference>
<evidence type="ECO:0000256" key="5">
    <source>
        <dbReference type="ARBA" id="ARBA00023128"/>
    </source>
</evidence>
<evidence type="ECO:0000313" key="9">
    <source>
        <dbReference type="Proteomes" id="UP000694408"/>
    </source>
</evidence>
<dbReference type="HAMAP" id="MF_00251">
    <property type="entry name" value="Ribosomal_bL36"/>
    <property type="match status" value="1"/>
</dbReference>
<evidence type="ECO:0000256" key="4">
    <source>
        <dbReference type="ARBA" id="ARBA00022980"/>
    </source>
</evidence>
<evidence type="ECO:0000256" key="6">
    <source>
        <dbReference type="ARBA" id="ARBA00023274"/>
    </source>
</evidence>
<proteinExistence type="inferred from homology"/>
<protein>
    <recommendedName>
        <fullName evidence="7">Ribosomal protein</fullName>
    </recommendedName>
</protein>